<dbReference type="OrthoDB" id="5835829at2759"/>
<organism evidence="4 5">
    <name type="scientific">Durio zibethinus</name>
    <name type="common">Durian</name>
    <dbReference type="NCBI Taxonomy" id="66656"/>
    <lineage>
        <taxon>Eukaryota</taxon>
        <taxon>Viridiplantae</taxon>
        <taxon>Streptophyta</taxon>
        <taxon>Embryophyta</taxon>
        <taxon>Tracheophyta</taxon>
        <taxon>Spermatophyta</taxon>
        <taxon>Magnoliopsida</taxon>
        <taxon>eudicotyledons</taxon>
        <taxon>Gunneridae</taxon>
        <taxon>Pentapetalae</taxon>
        <taxon>rosids</taxon>
        <taxon>malvids</taxon>
        <taxon>Malvales</taxon>
        <taxon>Malvaceae</taxon>
        <taxon>Helicteroideae</taxon>
        <taxon>Durio</taxon>
    </lineage>
</organism>
<dbReference type="FunFam" id="3.40.50.2000:FF:000143">
    <property type="entry name" value="UDP-glycosyltransferase 89B1"/>
    <property type="match status" value="1"/>
</dbReference>
<dbReference type="Proteomes" id="UP000515121">
    <property type="component" value="Unplaced"/>
</dbReference>
<dbReference type="InterPro" id="IPR002213">
    <property type="entry name" value="UDP_glucos_trans"/>
</dbReference>
<reference evidence="5" key="1">
    <citation type="submission" date="2025-08" db="UniProtKB">
        <authorList>
            <consortium name="RefSeq"/>
        </authorList>
    </citation>
    <scope>IDENTIFICATION</scope>
    <source>
        <tissue evidence="5">Fruit stalk</tissue>
    </source>
</reference>
<dbReference type="RefSeq" id="XP_022733337.1">
    <property type="nucleotide sequence ID" value="XM_022877602.1"/>
</dbReference>
<dbReference type="AlphaFoldDB" id="A0A6P5XYU4"/>
<dbReference type="PANTHER" id="PTHR48047:SF28">
    <property type="entry name" value="F11M15.8 PROTEIN"/>
    <property type="match status" value="1"/>
</dbReference>
<dbReference type="GeneID" id="111287224"/>
<evidence type="ECO:0000313" key="4">
    <source>
        <dbReference type="Proteomes" id="UP000515121"/>
    </source>
</evidence>
<dbReference type="GO" id="GO:0035251">
    <property type="term" value="F:UDP-glucosyltransferase activity"/>
    <property type="evidence" value="ECO:0007669"/>
    <property type="project" value="TreeGrafter"/>
</dbReference>
<dbReference type="Gene3D" id="3.40.50.2000">
    <property type="entry name" value="Glycogen Phosphorylase B"/>
    <property type="match status" value="2"/>
</dbReference>
<name>A0A6P5XYU4_DURZI</name>
<dbReference type="CDD" id="cd03784">
    <property type="entry name" value="GT1_Gtf-like"/>
    <property type="match status" value="1"/>
</dbReference>
<evidence type="ECO:0000313" key="5">
    <source>
        <dbReference type="RefSeq" id="XP_022733337.1"/>
    </source>
</evidence>
<evidence type="ECO:0000256" key="2">
    <source>
        <dbReference type="ARBA" id="ARBA00022676"/>
    </source>
</evidence>
<accession>A0A6P5XYU4</accession>
<sequence length="470" mass="51451">MSATDINPHILVFPYPAQGHMLPLLDLTDHLALQGLTITILITPKNLPYLSSLLSAYPSSITPLILPFPSHPSIPPGIENVKDLGHSGNLLIMTSLSKLYDPLLHWFNSHPTPPVAIISDFFLGWTQHLAHQVKIPRLTFFPSGAFLASIDDYLWNDVDKFKPLDEVDLSSLPGSHVFKVDHLPSLFRLYQKSDPDWELVKDVKLANSRSWGCVFNSFEALEGEYMDYLKKKLGHDRIFGVGPLNLAGPGSSGRGYLGSGSNPNDRVLTWLDGCQEGSVVYVCFGSQKMLKREQMEALAVGLEKCGTRFIWVVKTGTTREQEDGFGVVPDGFEERVAGRGVVITEWAPQVMILSHKAVGGFLSHCGWNSVLEGIVGGVMILAWPMEADQFVNARLLVEDMGVGVKVCEGADSVPNSDELGRIIGVSMREGAGVKERAKVLKEKALQAVTNGGSSVNNLVRLVGELRKLIS</sequence>
<evidence type="ECO:0000256" key="1">
    <source>
        <dbReference type="ARBA" id="ARBA00009995"/>
    </source>
</evidence>
<dbReference type="PANTHER" id="PTHR48047">
    <property type="entry name" value="GLYCOSYLTRANSFERASE"/>
    <property type="match status" value="1"/>
</dbReference>
<dbReference type="KEGG" id="dzi:111287224"/>
<protein>
    <submittedName>
        <fullName evidence="5">UDP-glycosyltransferase 89A2-like</fullName>
    </submittedName>
</protein>
<gene>
    <name evidence="5" type="primary">LOC111287224</name>
</gene>
<keyword evidence="2" id="KW-0328">Glycosyltransferase</keyword>
<evidence type="ECO:0000256" key="3">
    <source>
        <dbReference type="ARBA" id="ARBA00022679"/>
    </source>
</evidence>
<keyword evidence="3" id="KW-0808">Transferase</keyword>
<keyword evidence="4" id="KW-1185">Reference proteome</keyword>
<proteinExistence type="inferred from homology"/>
<comment type="similarity">
    <text evidence="1">Belongs to the UDP-glycosyltransferase family.</text>
</comment>
<dbReference type="SUPFAM" id="SSF53756">
    <property type="entry name" value="UDP-Glycosyltransferase/glycogen phosphorylase"/>
    <property type="match status" value="1"/>
</dbReference>
<dbReference type="FunFam" id="3.40.50.2000:FF:000064">
    <property type="entry name" value="Glycosyltransferase"/>
    <property type="match status" value="1"/>
</dbReference>
<dbReference type="Pfam" id="PF00201">
    <property type="entry name" value="UDPGT"/>
    <property type="match status" value="1"/>
</dbReference>